<organism evidence="1 2">
    <name type="scientific">Ovis ammon polii x Ovis aries</name>
    <dbReference type="NCBI Taxonomy" id="2918886"/>
    <lineage>
        <taxon>Eukaryota</taxon>
        <taxon>Metazoa</taxon>
        <taxon>Chordata</taxon>
        <taxon>Craniata</taxon>
        <taxon>Vertebrata</taxon>
        <taxon>Euteleostomi</taxon>
        <taxon>Mammalia</taxon>
        <taxon>Eutheria</taxon>
        <taxon>Laurasiatheria</taxon>
        <taxon>Artiodactyla</taxon>
        <taxon>Ruminantia</taxon>
        <taxon>Pecora</taxon>
        <taxon>Bovidae</taxon>
        <taxon>Caprinae</taxon>
        <taxon>Ovis</taxon>
    </lineage>
</organism>
<name>A0ACB9UZ04_9CETA</name>
<dbReference type="Proteomes" id="UP001057279">
    <property type="component" value="Linkage Group LG07"/>
</dbReference>
<reference evidence="1" key="1">
    <citation type="submission" date="2022-03" db="EMBL/GenBank/DDBJ databases">
        <title>Genomic analyses of argali, domestic sheep and their hybrids provide insights into chromosomal evolution, heterosis and genetic basis of agronomic traits.</title>
        <authorList>
            <person name="Li M."/>
        </authorList>
    </citation>
    <scope>NUCLEOTIDE SEQUENCE</scope>
    <source>
        <strain evidence="1">F1 hybrid</strain>
    </source>
</reference>
<gene>
    <name evidence="1" type="ORF">MJG53_008073</name>
</gene>
<comment type="caution">
    <text evidence="1">The sequence shown here is derived from an EMBL/GenBank/DDBJ whole genome shotgun (WGS) entry which is preliminary data.</text>
</comment>
<protein>
    <submittedName>
        <fullName evidence="1">Uncharacterized protein</fullName>
    </submittedName>
</protein>
<proteinExistence type="predicted"/>
<sequence length="113" mass="12299">MTGDSSAAETQLPPRAAGGSEDMEDTSKGSYIKIPLASAPKHRRPRRISQNVGELGPHPNNRGGEVILWKKRLISSSDLRTGGAPGTRASDRKEEGYSVHPQRNRLVLEPTEE</sequence>
<dbReference type="EMBL" id="CM043032">
    <property type="protein sequence ID" value="KAI4582860.1"/>
    <property type="molecule type" value="Genomic_DNA"/>
</dbReference>
<keyword evidence="2" id="KW-1185">Reference proteome</keyword>
<evidence type="ECO:0000313" key="1">
    <source>
        <dbReference type="EMBL" id="KAI4582860.1"/>
    </source>
</evidence>
<evidence type="ECO:0000313" key="2">
    <source>
        <dbReference type="Proteomes" id="UP001057279"/>
    </source>
</evidence>
<accession>A0ACB9UZ04</accession>